<dbReference type="WBParaSite" id="Csp11.Scaffold630.g20842.t1">
    <property type="protein sequence ID" value="Csp11.Scaffold630.g20842.t1"/>
    <property type="gene ID" value="Csp11.Scaffold630.g20842"/>
</dbReference>
<keyword evidence="6" id="KW-0804">Transcription</keyword>
<dbReference type="Proteomes" id="UP000095282">
    <property type="component" value="Unplaced"/>
</dbReference>
<keyword evidence="7" id="KW-1185">Reference proteome</keyword>
<dbReference type="PANTHER" id="PTHR12465:SF0">
    <property type="entry name" value="MEDIATOR OF RNA POLYMERASE II TRANSCRIPTION SUBUNIT 20"/>
    <property type="match status" value="1"/>
</dbReference>
<reference evidence="8" key="1">
    <citation type="submission" date="2016-11" db="UniProtKB">
        <authorList>
            <consortium name="WormBaseParasite"/>
        </authorList>
    </citation>
    <scope>IDENTIFICATION</scope>
</reference>
<dbReference type="AlphaFoldDB" id="A0A1I7UZB3"/>
<dbReference type="Pfam" id="PF08612">
    <property type="entry name" value="Med20"/>
    <property type="match status" value="1"/>
</dbReference>
<dbReference type="InterPro" id="IPR013921">
    <property type="entry name" value="Mediator_Med20"/>
</dbReference>
<dbReference type="PANTHER" id="PTHR12465">
    <property type="entry name" value="UBIQUITIN SPECIFIC PROTEASE HOMOLOG 49"/>
    <property type="match status" value="1"/>
</dbReference>
<name>A0A1I7UZB3_9PELO</name>
<keyword evidence="6" id="KW-0010">Activator</keyword>
<organism evidence="7 8">
    <name type="scientific">Caenorhabditis tropicalis</name>
    <dbReference type="NCBI Taxonomy" id="1561998"/>
    <lineage>
        <taxon>Eukaryota</taxon>
        <taxon>Metazoa</taxon>
        <taxon>Ecdysozoa</taxon>
        <taxon>Nematoda</taxon>
        <taxon>Chromadorea</taxon>
        <taxon>Rhabditida</taxon>
        <taxon>Rhabditina</taxon>
        <taxon>Rhabditomorpha</taxon>
        <taxon>Rhabditoidea</taxon>
        <taxon>Rhabditidae</taxon>
        <taxon>Peloderinae</taxon>
        <taxon>Caenorhabditis</taxon>
    </lineage>
</organism>
<dbReference type="eggNOG" id="KOG4309">
    <property type="taxonomic scope" value="Eukaryota"/>
</dbReference>
<dbReference type="GO" id="GO:0006357">
    <property type="term" value="P:regulation of transcription by RNA polymerase II"/>
    <property type="evidence" value="ECO:0007669"/>
    <property type="project" value="InterPro"/>
</dbReference>
<comment type="function">
    <text evidence="6">Component of the Mediator complex, a coactivator involved in the regulated transcription of nearly all RNA polymerase II-dependent genes. Mediator functions as a bridge to convey information from gene-specific regulatory proteins to the basal RNA polymerase II transcription machinery. Mediator is recruited to promoters by direct interactions with regulatory proteins and serves as a scaffold for the assembly of a functional preinitiation complex with RNA polymerase II and the general transcription factors.</text>
</comment>
<dbReference type="GO" id="GO:0003713">
    <property type="term" value="F:transcription coactivator activity"/>
    <property type="evidence" value="ECO:0007669"/>
    <property type="project" value="TreeGrafter"/>
</dbReference>
<sequence>MGVTWVFEAEQTAKSVERILESIGAELRGQFLVDVTTYNPPTPSPEFSSNVVMHHSKCPQSTFSICPKETFKKSPKAVCDRGFDLILGKLNNGLVVDNAGKIEINGNEYNLHTDWTIRVGTATQGTAVKGVVVEVEYDPSVIVVQCREMMVEFVKQVFNKYYDNQPEIFIITENPEKYSPLDTMWQYLLIATKLRKKT</sequence>
<evidence type="ECO:0000256" key="3">
    <source>
        <dbReference type="ARBA" id="ARBA00019690"/>
    </source>
</evidence>
<evidence type="ECO:0000256" key="2">
    <source>
        <dbReference type="ARBA" id="ARBA00010743"/>
    </source>
</evidence>
<evidence type="ECO:0000256" key="5">
    <source>
        <dbReference type="ARBA" id="ARBA00031954"/>
    </source>
</evidence>
<comment type="subcellular location">
    <subcellularLocation>
        <location evidence="1 6">Nucleus</location>
    </subcellularLocation>
</comment>
<evidence type="ECO:0000256" key="6">
    <source>
        <dbReference type="RuleBase" id="RU364152"/>
    </source>
</evidence>
<evidence type="ECO:0000256" key="4">
    <source>
        <dbReference type="ARBA" id="ARBA00023242"/>
    </source>
</evidence>
<dbReference type="STRING" id="1561998.A0A1I7UZB3"/>
<gene>
    <name evidence="6" type="primary">MED20</name>
</gene>
<keyword evidence="4 6" id="KW-0539">Nucleus</keyword>
<accession>A0A1I7UZB3</accession>
<protein>
    <recommendedName>
        <fullName evidence="3 6">Mediator of RNA polymerase II transcription subunit 20</fullName>
    </recommendedName>
    <alternativeName>
        <fullName evidence="5 6">Mediator complex subunit 20</fullName>
    </alternativeName>
</protein>
<evidence type="ECO:0000256" key="1">
    <source>
        <dbReference type="ARBA" id="ARBA00004123"/>
    </source>
</evidence>
<proteinExistence type="inferred from homology"/>
<dbReference type="GO" id="GO:0016592">
    <property type="term" value="C:mediator complex"/>
    <property type="evidence" value="ECO:0007669"/>
    <property type="project" value="InterPro"/>
</dbReference>
<evidence type="ECO:0000313" key="7">
    <source>
        <dbReference type="Proteomes" id="UP000095282"/>
    </source>
</evidence>
<keyword evidence="6" id="KW-0805">Transcription regulation</keyword>
<evidence type="ECO:0000313" key="8">
    <source>
        <dbReference type="WBParaSite" id="Csp11.Scaffold630.g20842.t1"/>
    </source>
</evidence>
<comment type="similarity">
    <text evidence="2 6">Belongs to the Mediator complex subunit 20 family.</text>
</comment>
<comment type="subunit">
    <text evidence="6">Component of the Mediator complex.</text>
</comment>